<dbReference type="InterPro" id="IPR004360">
    <property type="entry name" value="Glyas_Fos-R_dOase_dom"/>
</dbReference>
<protein>
    <submittedName>
        <fullName evidence="2">Catechol 2,3-dioxygenase-like lactoylglutathione lyase family enzyme</fullName>
    </submittedName>
</protein>
<keyword evidence="2" id="KW-0456">Lyase</keyword>
<comment type="caution">
    <text evidence="2">The sequence shown here is derived from an EMBL/GenBank/DDBJ whole genome shotgun (WGS) entry which is preliminary data.</text>
</comment>
<dbReference type="PROSITE" id="PS51819">
    <property type="entry name" value="VOC"/>
    <property type="match status" value="1"/>
</dbReference>
<dbReference type="AlphaFoldDB" id="A0AAJ1WDS3"/>
<dbReference type="InterPro" id="IPR029068">
    <property type="entry name" value="Glyas_Bleomycin-R_OHBP_Dase"/>
</dbReference>
<evidence type="ECO:0000313" key="3">
    <source>
        <dbReference type="Proteomes" id="UP001239267"/>
    </source>
</evidence>
<feature type="domain" description="VOC" evidence="1">
    <location>
        <begin position="6"/>
        <end position="121"/>
    </location>
</feature>
<keyword evidence="3" id="KW-1185">Reference proteome</keyword>
<dbReference type="RefSeq" id="WP_141158374.1">
    <property type="nucleotide sequence ID" value="NZ_JAUSTB010000007.1"/>
</dbReference>
<evidence type="ECO:0000259" key="1">
    <source>
        <dbReference type="PROSITE" id="PS51819"/>
    </source>
</evidence>
<dbReference type="Pfam" id="PF00903">
    <property type="entry name" value="Glyoxalase"/>
    <property type="match status" value="1"/>
</dbReference>
<organism evidence="2 3">
    <name type="scientific">Pseudarthrobacter niigatensis</name>
    <dbReference type="NCBI Taxonomy" id="369935"/>
    <lineage>
        <taxon>Bacteria</taxon>
        <taxon>Bacillati</taxon>
        <taxon>Actinomycetota</taxon>
        <taxon>Actinomycetes</taxon>
        <taxon>Micrococcales</taxon>
        <taxon>Micrococcaceae</taxon>
        <taxon>Pseudarthrobacter</taxon>
    </lineage>
</organism>
<dbReference type="SUPFAM" id="SSF54593">
    <property type="entry name" value="Glyoxalase/Bleomycin resistance protein/Dihydroxybiphenyl dioxygenase"/>
    <property type="match status" value="1"/>
</dbReference>
<dbReference type="GO" id="GO:0016829">
    <property type="term" value="F:lyase activity"/>
    <property type="evidence" value="ECO:0007669"/>
    <property type="project" value="UniProtKB-KW"/>
</dbReference>
<reference evidence="2 3" key="1">
    <citation type="submission" date="2023-07" db="EMBL/GenBank/DDBJ databases">
        <title>Sorghum-associated microbial communities from plants grown in Nebraska, USA.</title>
        <authorList>
            <person name="Schachtman D."/>
        </authorList>
    </citation>
    <scope>NUCLEOTIDE SEQUENCE [LARGE SCALE GENOMIC DNA]</scope>
    <source>
        <strain evidence="2 3">DS1001</strain>
    </source>
</reference>
<dbReference type="InterPro" id="IPR037523">
    <property type="entry name" value="VOC_core"/>
</dbReference>
<dbReference type="Proteomes" id="UP001239267">
    <property type="component" value="Unassembled WGS sequence"/>
</dbReference>
<dbReference type="EMBL" id="JAUSTB010000007">
    <property type="protein sequence ID" value="MDQ0146504.1"/>
    <property type="molecule type" value="Genomic_DNA"/>
</dbReference>
<evidence type="ECO:0000313" key="2">
    <source>
        <dbReference type="EMBL" id="MDQ0146504.1"/>
    </source>
</evidence>
<dbReference type="Gene3D" id="3.10.180.10">
    <property type="entry name" value="2,3-Dihydroxybiphenyl 1,2-Dioxygenase, domain 1"/>
    <property type="match status" value="1"/>
</dbReference>
<proteinExistence type="predicted"/>
<accession>A0AAJ1WDS3</accession>
<name>A0AAJ1WDS3_9MICC</name>
<dbReference type="CDD" id="cd06587">
    <property type="entry name" value="VOC"/>
    <property type="match status" value="1"/>
</dbReference>
<sequence>MEYTARVASSVQFVSELDRSVTFYRDLFNCVETIRSADAALLLAPGGFELYLIERGPREEHYSGGLGQHLLMWATDTAEGLAYFERALKDLGRYTETRAKGGVTVVEGRDPDGIRVIVTHPDPAEKPRSVLDSHLYS</sequence>
<gene>
    <name evidence="2" type="ORF">J2T23_002401</name>
</gene>